<evidence type="ECO:0000313" key="2">
    <source>
        <dbReference type="Proteomes" id="UP000600026"/>
    </source>
</evidence>
<evidence type="ECO:0008006" key="3">
    <source>
        <dbReference type="Google" id="ProtNLM"/>
    </source>
</evidence>
<accession>A0A919H7Y3</accession>
<proteinExistence type="predicted"/>
<evidence type="ECO:0000313" key="1">
    <source>
        <dbReference type="EMBL" id="GHI88268.1"/>
    </source>
</evidence>
<dbReference type="AlphaFoldDB" id="A0A919H7Y3"/>
<dbReference type="Proteomes" id="UP000600026">
    <property type="component" value="Unassembled WGS sequence"/>
</dbReference>
<protein>
    <recommendedName>
        <fullName evidence="3">Restriction endonuclease domain-containing protein</fullName>
    </recommendedName>
</protein>
<comment type="caution">
    <text evidence="1">The sequence shown here is derived from an EMBL/GenBank/DDBJ whole genome shotgun (WGS) entry which is preliminary data.</text>
</comment>
<dbReference type="EMBL" id="BNEE01000006">
    <property type="protein sequence ID" value="GHI88268.1"/>
    <property type="molecule type" value="Genomic_DNA"/>
</dbReference>
<organism evidence="1 2">
    <name type="scientific">Streptomyces xanthophaeus</name>
    <dbReference type="NCBI Taxonomy" id="67385"/>
    <lineage>
        <taxon>Bacteria</taxon>
        <taxon>Bacillati</taxon>
        <taxon>Actinomycetota</taxon>
        <taxon>Actinomycetes</taxon>
        <taxon>Kitasatosporales</taxon>
        <taxon>Streptomycetaceae</taxon>
        <taxon>Streptomyces</taxon>
    </lineage>
</organism>
<gene>
    <name evidence="1" type="ORF">Sxan_56320</name>
</gene>
<sequence>MIRWTRPRRCSSWRSPPRAIAEDDRKKKLWAYAHAPVPAYLLIDRFDEHGPTATLFTGPENGAYRHPERVAFGGVLKLPEPFPLVLETENFPR</sequence>
<reference evidence="1" key="1">
    <citation type="submission" date="2020-09" db="EMBL/GenBank/DDBJ databases">
        <title>Whole genome shotgun sequence of Streptomyces xanthophaeus NBRC 12829.</title>
        <authorList>
            <person name="Komaki H."/>
            <person name="Tamura T."/>
        </authorList>
    </citation>
    <scope>NUCLEOTIDE SEQUENCE</scope>
    <source>
        <strain evidence="1">NBRC 12829</strain>
    </source>
</reference>
<name>A0A919H7Y3_9ACTN</name>
<keyword evidence="2" id="KW-1185">Reference proteome</keyword>
<dbReference type="RefSeq" id="WP_308443101.1">
    <property type="nucleotide sequence ID" value="NZ_BNEE01000006.1"/>
</dbReference>